<dbReference type="EMBL" id="NAJQ01000591">
    <property type="protein sequence ID" value="TKA67155.1"/>
    <property type="molecule type" value="Genomic_DNA"/>
</dbReference>
<dbReference type="AlphaFoldDB" id="A0A4U0WZ39"/>
<proteinExistence type="predicted"/>
<protein>
    <submittedName>
        <fullName evidence="1">Uncharacterized protein</fullName>
    </submittedName>
</protein>
<name>A0A4U0WZ39_9PEZI</name>
<evidence type="ECO:0000313" key="1">
    <source>
        <dbReference type="EMBL" id="TKA67155.1"/>
    </source>
</evidence>
<evidence type="ECO:0000313" key="2">
    <source>
        <dbReference type="Proteomes" id="UP000309340"/>
    </source>
</evidence>
<dbReference type="OrthoDB" id="5431422at2759"/>
<sequence length="117" mass="12751">MADAAVADTKASDWSIIGADFALDPAKLVTTSDLPYVEAQKALQLTIVPLAPTKFMEFNSAATRDGTGSHFQRWPVNEASSSETNNLEELAWALYGGMHNYKTVQFLLDVGARVDEE</sequence>
<gene>
    <name evidence="1" type="ORF">B0A55_09983</name>
</gene>
<dbReference type="Proteomes" id="UP000309340">
    <property type="component" value="Unassembled WGS sequence"/>
</dbReference>
<comment type="caution">
    <text evidence="1">The sequence shown here is derived from an EMBL/GenBank/DDBJ whole genome shotgun (WGS) entry which is preliminary data.</text>
</comment>
<keyword evidence="2" id="KW-1185">Reference proteome</keyword>
<reference evidence="1 2" key="1">
    <citation type="submission" date="2017-03" db="EMBL/GenBank/DDBJ databases">
        <title>Genomes of endolithic fungi from Antarctica.</title>
        <authorList>
            <person name="Coleine C."/>
            <person name="Masonjones S."/>
            <person name="Stajich J.E."/>
        </authorList>
    </citation>
    <scope>NUCLEOTIDE SEQUENCE [LARGE SCALE GENOMIC DNA]</scope>
    <source>
        <strain evidence="1 2">CCFEE 5184</strain>
    </source>
</reference>
<accession>A0A4U0WZ39</accession>
<organism evidence="1 2">
    <name type="scientific">Friedmanniomyces simplex</name>
    <dbReference type="NCBI Taxonomy" id="329884"/>
    <lineage>
        <taxon>Eukaryota</taxon>
        <taxon>Fungi</taxon>
        <taxon>Dikarya</taxon>
        <taxon>Ascomycota</taxon>
        <taxon>Pezizomycotina</taxon>
        <taxon>Dothideomycetes</taxon>
        <taxon>Dothideomycetidae</taxon>
        <taxon>Mycosphaerellales</taxon>
        <taxon>Teratosphaeriaceae</taxon>
        <taxon>Friedmanniomyces</taxon>
    </lineage>
</organism>